<proteinExistence type="predicted"/>
<dbReference type="RefSeq" id="WP_167860871.1">
    <property type="nucleotide sequence ID" value="NZ_CP064931.1"/>
</dbReference>
<feature type="compositionally biased region" description="Basic residues" evidence="1">
    <location>
        <begin position="1"/>
        <end position="10"/>
    </location>
</feature>
<evidence type="ECO:0000313" key="3">
    <source>
        <dbReference type="Proteomes" id="UP000540266"/>
    </source>
</evidence>
<dbReference type="Proteomes" id="UP000540266">
    <property type="component" value="Chromosome"/>
</dbReference>
<dbReference type="AlphaFoldDB" id="A0A7X6J4D0"/>
<sequence length="208" mass="23015">MFSFFKKKPKVPGPQDEARKPSDELRSEFSRATMAKGFSLNDRINRLRSVRLEYFNALMGVTDDVADQVFPLFDRFSAASNLEIHGFCASTVAVATHVSMLPDEEKPTIIGIYLDLWVDNTVAHAPALNGQILKGSVDRLWKGYMPGIMRAVGEDEAIKLGFPNPTVVLAQELDRLTGVERNPAEQALAGATLKEAVMHAILMVRALR</sequence>
<organism evidence="2 3">
    <name type="scientific">Rhizobium phaseoli</name>
    <dbReference type="NCBI Taxonomy" id="396"/>
    <lineage>
        <taxon>Bacteria</taxon>
        <taxon>Pseudomonadati</taxon>
        <taxon>Pseudomonadota</taxon>
        <taxon>Alphaproteobacteria</taxon>
        <taxon>Hyphomicrobiales</taxon>
        <taxon>Rhizobiaceae</taxon>
        <taxon>Rhizobium/Agrobacterium group</taxon>
        <taxon>Rhizobium</taxon>
    </lineage>
</organism>
<evidence type="ECO:0000256" key="1">
    <source>
        <dbReference type="SAM" id="MobiDB-lite"/>
    </source>
</evidence>
<accession>A0A7X6J4D0</accession>
<name>A0A7X6J4D0_9HYPH</name>
<gene>
    <name evidence="2" type="ORF">HER27_001025</name>
</gene>
<protein>
    <submittedName>
        <fullName evidence="2">Uncharacterized protein</fullName>
    </submittedName>
</protein>
<reference evidence="2 3" key="1">
    <citation type="submission" date="2020-11" db="EMBL/GenBank/DDBJ databases">
        <title>Indigenous Rhizobia Nodulating Common beans in Western Kenya.</title>
        <authorList>
            <person name="Wekesa C.S."/>
            <person name="Oelmueller R."/>
            <person name="Furch A.C."/>
        </authorList>
    </citation>
    <scope>NUCLEOTIDE SEQUENCE [LARGE SCALE GENOMIC DNA]</scope>
    <source>
        <strain evidence="3">BS3</strain>
    </source>
</reference>
<evidence type="ECO:0000313" key="2">
    <source>
        <dbReference type="EMBL" id="QPK09197.1"/>
    </source>
</evidence>
<feature type="region of interest" description="Disordered" evidence="1">
    <location>
        <begin position="1"/>
        <end position="24"/>
    </location>
</feature>
<dbReference type="EMBL" id="CP064931">
    <property type="protein sequence ID" value="QPK09197.1"/>
    <property type="molecule type" value="Genomic_DNA"/>
</dbReference>